<evidence type="ECO:0000313" key="3">
    <source>
        <dbReference type="EMBL" id="PID60292.1"/>
    </source>
</evidence>
<dbReference type="SUPFAM" id="SSF53756">
    <property type="entry name" value="UDP-Glycosyltransferase/glycogen phosphorylase"/>
    <property type="match status" value="1"/>
</dbReference>
<dbReference type="AlphaFoldDB" id="A0A2G6EEL8"/>
<evidence type="ECO:0000259" key="1">
    <source>
        <dbReference type="Pfam" id="PF00534"/>
    </source>
</evidence>
<proteinExistence type="predicted"/>
<feature type="domain" description="Glycosyltransferase subfamily 4-like N-terminal" evidence="2">
    <location>
        <begin position="41"/>
        <end position="206"/>
    </location>
</feature>
<reference evidence="3 4" key="1">
    <citation type="submission" date="2017-10" db="EMBL/GenBank/DDBJ databases">
        <title>Novel microbial diversity and functional potential in the marine mammal oral microbiome.</title>
        <authorList>
            <person name="Dudek N.K."/>
            <person name="Sun C.L."/>
            <person name="Burstein D."/>
            <person name="Kantor R.S."/>
            <person name="Aliaga Goltsman D.S."/>
            <person name="Bik E.M."/>
            <person name="Thomas B.C."/>
            <person name="Banfield J.F."/>
            <person name="Relman D.A."/>
        </authorList>
    </citation>
    <scope>NUCLEOTIDE SEQUENCE [LARGE SCALE GENOMIC DNA]</scope>
    <source>
        <strain evidence="3">DOLZORAL124_49_17</strain>
    </source>
</reference>
<comment type="caution">
    <text evidence="3">The sequence shown here is derived from an EMBL/GenBank/DDBJ whole genome shotgun (WGS) entry which is preliminary data.</text>
</comment>
<dbReference type="Pfam" id="PF00534">
    <property type="entry name" value="Glycos_transf_1"/>
    <property type="match status" value="1"/>
</dbReference>
<dbReference type="InterPro" id="IPR001296">
    <property type="entry name" value="Glyco_trans_1"/>
</dbReference>
<organism evidence="3 4">
    <name type="scientific">candidate division KSB3 bacterium</name>
    <dbReference type="NCBI Taxonomy" id="2044937"/>
    <lineage>
        <taxon>Bacteria</taxon>
        <taxon>candidate division KSB3</taxon>
    </lineage>
</organism>
<dbReference type="InterPro" id="IPR028098">
    <property type="entry name" value="Glyco_trans_4-like_N"/>
</dbReference>
<dbReference type="PANTHER" id="PTHR45947">
    <property type="entry name" value="SULFOQUINOVOSYL TRANSFERASE SQD2"/>
    <property type="match status" value="1"/>
</dbReference>
<dbReference type="CDD" id="cd03808">
    <property type="entry name" value="GT4_CapM-like"/>
    <property type="match status" value="1"/>
</dbReference>
<accession>A0A2G6EEL8</accession>
<dbReference type="Proteomes" id="UP000229740">
    <property type="component" value="Unassembled WGS sequence"/>
</dbReference>
<evidence type="ECO:0000313" key="4">
    <source>
        <dbReference type="Proteomes" id="UP000229740"/>
    </source>
</evidence>
<dbReference type="Pfam" id="PF13579">
    <property type="entry name" value="Glyco_trans_4_4"/>
    <property type="match status" value="1"/>
</dbReference>
<dbReference type="Gene3D" id="3.40.50.2000">
    <property type="entry name" value="Glycogen Phosphorylase B"/>
    <property type="match status" value="2"/>
</dbReference>
<dbReference type="GO" id="GO:0016757">
    <property type="term" value="F:glycosyltransferase activity"/>
    <property type="evidence" value="ECO:0007669"/>
    <property type="project" value="InterPro"/>
</dbReference>
<evidence type="ECO:0008006" key="5">
    <source>
        <dbReference type="Google" id="ProtNLM"/>
    </source>
</evidence>
<feature type="domain" description="Glycosyl transferase family 1" evidence="1">
    <location>
        <begin position="222"/>
        <end position="386"/>
    </location>
</feature>
<protein>
    <recommendedName>
        <fullName evidence="5">Glycosyltransferase family 1 protein</fullName>
    </recommendedName>
</protein>
<dbReference type="InterPro" id="IPR050194">
    <property type="entry name" value="Glycosyltransferase_grp1"/>
</dbReference>
<name>A0A2G6EEL8_9BACT</name>
<dbReference type="EMBL" id="PDPS01000008">
    <property type="protein sequence ID" value="PID60292.1"/>
    <property type="molecule type" value="Genomic_DNA"/>
</dbReference>
<sequence>MHRNPERHSYVACRGMHSFLRSSPVTDKISLLRLIARLNVGGPAIHTILLTQLLNPERFDSTLVAGQISPSEGDMTYLAEDCGIEPVFLPELGREIHWRKDIMALWKLFRLLRTRRPTIVHTHTAKAGMLGRLAAKLAGVPIVLHTFHGHVFHSYFSRSKTRCFLGIERWLAGFTDAVITLSPKQRQEILDYGIGRPEKVHAIGLGLDLKSFVDSRALRGRLRRELQLSDDLPLVGIVARLVPVKGLSYFLQAAKLLVQDRPECIFVIVGDGELRETLERDVEKLGIRNNVRFLGFRRELPEIYADLDCAVLSSLNEGLPVALIEAMSSGKPVVATEVGGVGDLVQHGRTGLLVPPKDSAALAEAILRLLSLSREKRAEMGDAARRSVYPKYHISSLTTELEKLYNALLEAKQPCSR</sequence>
<evidence type="ECO:0000259" key="2">
    <source>
        <dbReference type="Pfam" id="PF13579"/>
    </source>
</evidence>
<gene>
    <name evidence="3" type="ORF">CSB45_00445</name>
</gene>
<dbReference type="PANTHER" id="PTHR45947:SF3">
    <property type="entry name" value="SULFOQUINOVOSYL TRANSFERASE SQD2"/>
    <property type="match status" value="1"/>
</dbReference>